<gene>
    <name evidence="3" type="ORF">PRELSG_1307200</name>
</gene>
<protein>
    <submittedName>
        <fullName evidence="3">Uncharacterized protein</fullName>
    </submittedName>
</protein>
<evidence type="ECO:0000313" key="3">
    <source>
        <dbReference type="EMBL" id="CRH03714.1"/>
    </source>
</evidence>
<dbReference type="EMBL" id="LN835308">
    <property type="protein sequence ID" value="CRH03714.1"/>
    <property type="molecule type" value="Genomic_DNA"/>
</dbReference>
<organism evidence="3 4">
    <name type="scientific">Plasmodium relictum</name>
    <dbReference type="NCBI Taxonomy" id="85471"/>
    <lineage>
        <taxon>Eukaryota</taxon>
        <taxon>Sar</taxon>
        <taxon>Alveolata</taxon>
        <taxon>Apicomplexa</taxon>
        <taxon>Aconoidasida</taxon>
        <taxon>Haemosporida</taxon>
        <taxon>Plasmodiidae</taxon>
        <taxon>Plasmodium</taxon>
        <taxon>Plasmodium (Haemamoeba)</taxon>
    </lineage>
</organism>
<feature type="coiled-coil region" evidence="1">
    <location>
        <begin position="840"/>
        <end position="867"/>
    </location>
</feature>
<name>A0A1J1HCU7_PLARL</name>
<feature type="region of interest" description="Disordered" evidence="2">
    <location>
        <begin position="796"/>
        <end position="815"/>
    </location>
</feature>
<dbReference type="AlphaFoldDB" id="A0A1J1HCU7"/>
<keyword evidence="1" id="KW-0175">Coiled coil</keyword>
<keyword evidence="4" id="KW-1185">Reference proteome</keyword>
<proteinExistence type="predicted"/>
<sequence>MLNKILNDILEKWERKEINLSNICLCFHYLKKDLTTIDDKNYFFINGINYLTFKKILHLAEDQNNSNNKNQYLYLIFTKFIFSLECDFIINKNFLSKHKEYYLKELDVYVDKKAKKGESKNNEVDILDKRDNAKEKRKKKLNKEKEDKNIVNTKNYDVNKKKTEDKNDLIFFEKIDILIKNLIDLKINSNDNNEFLNYKIYSYYSILKFIYYLSENEEKISKFFFKHIKNILFSIINVNLSVFHNEHTMSIVNKIIFIILNLNVHVIKDYEKEFFNFLYMQLSQKKVSLDIIKDIIVLYLKKKNNIILNNEIYKDMNNYANDNINLFLKYGSKENLYFFLNAINIYEKLINSKISNTNNNLYVIKHMEYVNINLSIKDIVLNINKLLEYLMKISKDYINNEKMSIYLNDTNYIYDKEEKKNVYNIENVLRTINKKKKCIYIDNLNADKNSSSNINNIFSCITDNIFNFFRGVTVKLNSEIISINANYFVNFMKFFFIYNNENDLFLSYFLNNNIYIYAKELLNKCFAIFDEFVNYIVYIFRIVNVLTQNKLLVKNDLKENKKEEDEKLSNILNKIKEVVRCDNITDIYYKLYNNNIKVLCLFLKYLSHYTNETIKEKILIHYEHFIFFIFNERDNINFNLIFKNNISFYLTLRMLYTFVKIKNCNFENVHNIYFKLSKLETELNINEECSFFYKNKLFNNVYFIKKIKIFLSKNLDSIFYDKKIYINKKEKFAKFEKQLAGKMNKTNENLLKKKKKNSKSNDDDVYDRKRVKTTYENSEILTKETLESDQMNEYLSLSSDKESSDSSNESELLEKKKNKNIKKSYVEEHKEWSNENDTCIRNEEIKMNNEEENKGNVIKNKEKKEKTLIHSKYDEEINKGKNRNRIKKKKKINNNNNNNILDKQEQKDIVVKRPIISNLNNKSSVKSVNGCISKLKSKTRNNKEKPKNSYSKNSNKNTINLNKLNNIKIVSSSDAINSLNYMKQSILSDL</sequence>
<feature type="region of interest" description="Disordered" evidence="2">
    <location>
        <begin position="746"/>
        <end position="765"/>
    </location>
</feature>
<evidence type="ECO:0000256" key="1">
    <source>
        <dbReference type="SAM" id="Coils"/>
    </source>
</evidence>
<dbReference type="RefSeq" id="XP_028535721.1">
    <property type="nucleotide sequence ID" value="XM_028678591.1"/>
</dbReference>
<dbReference type="KEGG" id="prel:PRELSG_1307200"/>
<dbReference type="Proteomes" id="UP000220158">
    <property type="component" value="Chromosome 13"/>
</dbReference>
<evidence type="ECO:0000313" key="4">
    <source>
        <dbReference type="Proteomes" id="UP000220158"/>
    </source>
</evidence>
<evidence type="ECO:0000256" key="2">
    <source>
        <dbReference type="SAM" id="MobiDB-lite"/>
    </source>
</evidence>
<dbReference type="VEuPathDB" id="PlasmoDB:PRELSG_1307200"/>
<reference evidence="3 4" key="1">
    <citation type="submission" date="2015-04" db="EMBL/GenBank/DDBJ databases">
        <authorList>
            <consortium name="Pathogen Informatics"/>
        </authorList>
    </citation>
    <scope>NUCLEOTIDE SEQUENCE [LARGE SCALE GENOMIC DNA]</scope>
    <source>
        <strain evidence="3 4">SGS1</strain>
    </source>
</reference>
<dbReference type="OMA" id="ECVNINV"/>
<accession>A0A1J1HCU7</accession>
<feature type="compositionally biased region" description="Basic residues" evidence="2">
    <location>
        <begin position="880"/>
        <end position="892"/>
    </location>
</feature>
<dbReference type="GeneID" id="39738005"/>
<dbReference type="OrthoDB" id="384590at2759"/>
<feature type="region of interest" description="Disordered" evidence="2">
    <location>
        <begin position="880"/>
        <end position="905"/>
    </location>
</feature>
<feature type="region of interest" description="Disordered" evidence="2">
    <location>
        <begin position="938"/>
        <end position="957"/>
    </location>
</feature>
<feature type="compositionally biased region" description="Low complexity" evidence="2">
    <location>
        <begin position="948"/>
        <end position="957"/>
    </location>
</feature>